<feature type="compositionally biased region" description="Low complexity" evidence="1">
    <location>
        <begin position="267"/>
        <end position="277"/>
    </location>
</feature>
<name>A0AAU4K4K9_9NOCA</name>
<feature type="transmembrane region" description="Helical" evidence="2">
    <location>
        <begin position="185"/>
        <end position="202"/>
    </location>
</feature>
<dbReference type="AlphaFoldDB" id="A0AAU4K4K9"/>
<feature type="transmembrane region" description="Helical" evidence="2">
    <location>
        <begin position="43"/>
        <end position="61"/>
    </location>
</feature>
<evidence type="ECO:0000256" key="1">
    <source>
        <dbReference type="SAM" id="MobiDB-lite"/>
    </source>
</evidence>
<keyword evidence="2" id="KW-0812">Transmembrane</keyword>
<feature type="transmembrane region" description="Helical" evidence="2">
    <location>
        <begin position="138"/>
        <end position="155"/>
    </location>
</feature>
<gene>
    <name evidence="3" type="ORF">OG579_04340</name>
</gene>
<reference evidence="3 4" key="1">
    <citation type="submission" date="2022-10" db="EMBL/GenBank/DDBJ databases">
        <title>The complete genomes of actinobacterial strains from the NBC collection.</title>
        <authorList>
            <person name="Joergensen T.S."/>
            <person name="Alvarez Arevalo M."/>
            <person name="Sterndorff E.B."/>
            <person name="Faurdal D."/>
            <person name="Vuksanovic O."/>
            <person name="Mourched A.-S."/>
            <person name="Charusanti P."/>
            <person name="Shaw S."/>
            <person name="Blin K."/>
            <person name="Weber T."/>
        </authorList>
    </citation>
    <scope>NUCLEOTIDE SEQUENCE [LARGE SCALE GENOMIC DNA]</scope>
    <source>
        <strain evidence="3 4">NBC_00319</strain>
    </source>
</reference>
<dbReference type="Pfam" id="PF04240">
    <property type="entry name" value="Caroten_synth"/>
    <property type="match status" value="1"/>
</dbReference>
<accession>A0AAU4K4K9</accession>
<dbReference type="KEGG" id="whr:OG579_04340"/>
<dbReference type="EMBL" id="CP108021">
    <property type="protein sequence ID" value="WUM21048.1"/>
    <property type="molecule type" value="Genomic_DNA"/>
</dbReference>
<feature type="transmembrane region" description="Helical" evidence="2">
    <location>
        <begin position="68"/>
        <end position="86"/>
    </location>
</feature>
<feature type="transmembrane region" description="Helical" evidence="2">
    <location>
        <begin position="106"/>
        <end position="126"/>
    </location>
</feature>
<feature type="transmembrane region" description="Helical" evidence="2">
    <location>
        <begin position="245"/>
        <end position="264"/>
    </location>
</feature>
<evidence type="ECO:0000256" key="2">
    <source>
        <dbReference type="SAM" id="Phobius"/>
    </source>
</evidence>
<feature type="transmembrane region" description="Helical" evidence="2">
    <location>
        <begin position="12"/>
        <end position="31"/>
    </location>
</feature>
<evidence type="ECO:0000313" key="3">
    <source>
        <dbReference type="EMBL" id="WUM21048.1"/>
    </source>
</evidence>
<dbReference type="PANTHER" id="PTHR39419:SF1">
    <property type="entry name" value="SLL0814 PROTEIN"/>
    <property type="match status" value="1"/>
</dbReference>
<keyword evidence="2" id="KW-0472">Membrane</keyword>
<dbReference type="Proteomes" id="UP001432128">
    <property type="component" value="Chromosome"/>
</dbReference>
<dbReference type="InterPro" id="IPR007354">
    <property type="entry name" value="CruF-like"/>
</dbReference>
<protein>
    <submittedName>
        <fullName evidence="3">Carotenoid biosynthesis protein</fullName>
    </submittedName>
</protein>
<keyword evidence="2" id="KW-1133">Transmembrane helix</keyword>
<proteinExistence type="predicted"/>
<dbReference type="RefSeq" id="WP_328858223.1">
    <property type="nucleotide sequence ID" value="NZ_CP108021.1"/>
</dbReference>
<keyword evidence="4" id="KW-1185">Reference proteome</keyword>
<organism evidence="3 4">
    <name type="scientific">Williamsia herbipolensis</name>
    <dbReference type="NCBI Taxonomy" id="1603258"/>
    <lineage>
        <taxon>Bacteria</taxon>
        <taxon>Bacillati</taxon>
        <taxon>Actinomycetota</taxon>
        <taxon>Actinomycetes</taxon>
        <taxon>Mycobacteriales</taxon>
        <taxon>Nocardiaceae</taxon>
        <taxon>Williamsia</taxon>
    </lineage>
</organism>
<dbReference type="PANTHER" id="PTHR39419">
    <property type="entry name" value="SLL0814 PROTEIN"/>
    <property type="match status" value="1"/>
</dbReference>
<feature type="region of interest" description="Disordered" evidence="1">
    <location>
        <begin position="267"/>
        <end position="287"/>
    </location>
</feature>
<evidence type="ECO:0000313" key="4">
    <source>
        <dbReference type="Proteomes" id="UP001432128"/>
    </source>
</evidence>
<feature type="transmembrane region" description="Helical" evidence="2">
    <location>
        <begin position="214"/>
        <end position="233"/>
    </location>
</feature>
<sequence length="287" mass="29864">MTVPTAARDTAGTARAVSLTAVAAWVLAQIVYSLVEGSARDTATMVVLCAGSIAMIVDVVGRRGVGRAVAIIAPVSAIVFAAEVVGTRTGFPFGAYGYVTDRIGPAVADVPILITAAWFMGAYAVWRVAAFVLPTARAGRIAIGVVGLVSWDLYLDPQMVAAGLWSWDAKDAGLPGMEAIPLTNFAGWAVVGLVVMLVFELLDPPDAARDATPVVPLVWLWWTWAGSAFAQIFLLENGALRSGVAYGIVGMGVLAVPAVVAVAASRHRPTPGTTTRTDAPHAAGRRR</sequence>